<evidence type="ECO:0000313" key="2">
    <source>
        <dbReference type="Proteomes" id="UP001057402"/>
    </source>
</evidence>
<protein>
    <submittedName>
        <fullName evidence="1">Uncharacterized protein</fullName>
    </submittedName>
</protein>
<accession>A0ACB9R4Z6</accession>
<comment type="caution">
    <text evidence="1">The sequence shown here is derived from an EMBL/GenBank/DDBJ whole genome shotgun (WGS) entry which is preliminary data.</text>
</comment>
<gene>
    <name evidence="1" type="ORF">MLD38_012147</name>
</gene>
<dbReference type="EMBL" id="CM042883">
    <property type="protein sequence ID" value="KAI4374112.1"/>
    <property type="molecule type" value="Genomic_DNA"/>
</dbReference>
<dbReference type="Proteomes" id="UP001057402">
    <property type="component" value="Chromosome 4"/>
</dbReference>
<reference evidence="2" key="1">
    <citation type="journal article" date="2023" name="Front. Plant Sci.">
        <title>Chromosomal-level genome assembly of Melastoma candidum provides insights into trichome evolution.</title>
        <authorList>
            <person name="Zhong Y."/>
            <person name="Wu W."/>
            <person name="Sun C."/>
            <person name="Zou P."/>
            <person name="Liu Y."/>
            <person name="Dai S."/>
            <person name="Zhou R."/>
        </authorList>
    </citation>
    <scope>NUCLEOTIDE SEQUENCE [LARGE SCALE GENOMIC DNA]</scope>
</reference>
<name>A0ACB9R4Z6_9MYRT</name>
<proteinExistence type="predicted"/>
<sequence>MASTLVIAIVFLLDVVAFSLAVAAEQRRNHASRVNDPASNSSYCRYDSDVATGLGVISFLFLLASQLLAMVVTRCLCCCKALRPSSSRTWAIVLFITCWVFFIIAEICLLAGSVRNAYHTKPTLLPNPSPSCAMLRKGIFGTGAAFIDFTGIVSFLFSLSHSKAKDTPAPYARGSGITMCTLLRSNPSILERLKARSACR</sequence>
<keyword evidence="2" id="KW-1185">Reference proteome</keyword>
<organism evidence="1 2">
    <name type="scientific">Melastoma candidum</name>
    <dbReference type="NCBI Taxonomy" id="119954"/>
    <lineage>
        <taxon>Eukaryota</taxon>
        <taxon>Viridiplantae</taxon>
        <taxon>Streptophyta</taxon>
        <taxon>Embryophyta</taxon>
        <taxon>Tracheophyta</taxon>
        <taxon>Spermatophyta</taxon>
        <taxon>Magnoliopsida</taxon>
        <taxon>eudicotyledons</taxon>
        <taxon>Gunneridae</taxon>
        <taxon>Pentapetalae</taxon>
        <taxon>rosids</taxon>
        <taxon>malvids</taxon>
        <taxon>Myrtales</taxon>
        <taxon>Melastomataceae</taxon>
        <taxon>Melastomatoideae</taxon>
        <taxon>Melastomateae</taxon>
        <taxon>Melastoma</taxon>
    </lineage>
</organism>
<evidence type="ECO:0000313" key="1">
    <source>
        <dbReference type="EMBL" id="KAI4374112.1"/>
    </source>
</evidence>